<dbReference type="SUPFAM" id="SSF47973">
    <property type="entry name" value="Ribosomal protein S7"/>
    <property type="match status" value="1"/>
</dbReference>
<evidence type="ECO:0000256" key="1">
    <source>
        <dbReference type="ARBA" id="ARBA00007151"/>
    </source>
</evidence>
<dbReference type="EMBL" id="DPRK01000032">
    <property type="protein sequence ID" value="HCY80492.1"/>
    <property type="molecule type" value="Genomic_DNA"/>
</dbReference>
<feature type="non-terminal residue" evidence="5">
    <location>
        <position position="36"/>
    </location>
</feature>
<keyword evidence="3" id="KW-0687">Ribonucleoprotein</keyword>
<evidence type="ECO:0000313" key="6">
    <source>
        <dbReference type="Proteomes" id="UP000263268"/>
    </source>
</evidence>
<dbReference type="Pfam" id="PF00177">
    <property type="entry name" value="Ribosomal_S7"/>
    <property type="match status" value="1"/>
</dbReference>
<feature type="domain" description="Small ribosomal subunit protein uS7" evidence="4">
    <location>
        <begin position="1"/>
        <end position="36"/>
    </location>
</feature>
<dbReference type="InterPro" id="IPR036823">
    <property type="entry name" value="Ribosomal_uS7_dom_sf"/>
</dbReference>
<comment type="caution">
    <text evidence="5">The sequence shown here is derived from an EMBL/GenBank/DDBJ whole genome shotgun (WGS) entry which is preliminary data.</text>
</comment>
<keyword evidence="2 5" id="KW-0689">Ribosomal protein</keyword>
<accession>A0A3D6BMI5</accession>
<evidence type="ECO:0000256" key="3">
    <source>
        <dbReference type="ARBA" id="ARBA00023274"/>
    </source>
</evidence>
<organism evidence="5 6">
    <name type="scientific">Xanthomarina gelatinilytica</name>
    <dbReference type="NCBI Taxonomy" id="1137281"/>
    <lineage>
        <taxon>Bacteria</taxon>
        <taxon>Pseudomonadati</taxon>
        <taxon>Bacteroidota</taxon>
        <taxon>Flavobacteriia</taxon>
        <taxon>Flavobacteriales</taxon>
        <taxon>Flavobacteriaceae</taxon>
        <taxon>Xanthomarina</taxon>
    </lineage>
</organism>
<proteinExistence type="inferred from homology"/>
<evidence type="ECO:0000256" key="2">
    <source>
        <dbReference type="ARBA" id="ARBA00022980"/>
    </source>
</evidence>
<evidence type="ECO:0000259" key="4">
    <source>
        <dbReference type="Pfam" id="PF00177"/>
    </source>
</evidence>
<gene>
    <name evidence="5" type="ORF">DHV22_02255</name>
</gene>
<dbReference type="GO" id="GO:1990904">
    <property type="term" value="C:ribonucleoprotein complex"/>
    <property type="evidence" value="ECO:0007669"/>
    <property type="project" value="UniProtKB-KW"/>
</dbReference>
<dbReference type="InterPro" id="IPR023798">
    <property type="entry name" value="Ribosomal_uS7_dom"/>
</dbReference>
<dbReference type="Gene3D" id="1.10.455.10">
    <property type="entry name" value="Ribosomal protein S7 domain"/>
    <property type="match status" value="1"/>
</dbReference>
<comment type="similarity">
    <text evidence="1">Belongs to the universal ribosomal protein uS7 family.</text>
</comment>
<sequence length="36" mass="4420">MRKRQAKKRPLLPDPRFNDQLVTRFVNMMMWDGKKS</sequence>
<dbReference type="Proteomes" id="UP000263268">
    <property type="component" value="Unassembled WGS sequence"/>
</dbReference>
<dbReference type="GO" id="GO:0005840">
    <property type="term" value="C:ribosome"/>
    <property type="evidence" value="ECO:0007669"/>
    <property type="project" value="UniProtKB-KW"/>
</dbReference>
<protein>
    <submittedName>
        <fullName evidence="5">30S ribosomal protein S7</fullName>
    </submittedName>
</protein>
<name>A0A3D6BMI5_9FLAO</name>
<evidence type="ECO:0000313" key="5">
    <source>
        <dbReference type="EMBL" id="HCY80492.1"/>
    </source>
</evidence>
<reference evidence="5 6" key="1">
    <citation type="journal article" date="2018" name="Nat. Biotechnol.">
        <title>A standardized bacterial taxonomy based on genome phylogeny substantially revises the tree of life.</title>
        <authorList>
            <person name="Parks D.H."/>
            <person name="Chuvochina M."/>
            <person name="Waite D.W."/>
            <person name="Rinke C."/>
            <person name="Skarshewski A."/>
            <person name="Chaumeil P.A."/>
            <person name="Hugenholtz P."/>
        </authorList>
    </citation>
    <scope>NUCLEOTIDE SEQUENCE [LARGE SCALE GENOMIC DNA]</scope>
    <source>
        <strain evidence="5">UBA10227</strain>
    </source>
</reference>
<dbReference type="AlphaFoldDB" id="A0A3D6BMI5"/>